<dbReference type="InterPro" id="IPR006527">
    <property type="entry name" value="F-box-assoc_dom_typ1"/>
</dbReference>
<dbReference type="SMART" id="SM00256">
    <property type="entry name" value="FBOX"/>
    <property type="match status" value="1"/>
</dbReference>
<proteinExistence type="predicted"/>
<dbReference type="SUPFAM" id="SSF81383">
    <property type="entry name" value="F-box domain"/>
    <property type="match status" value="1"/>
</dbReference>
<feature type="domain" description="F-box" evidence="1">
    <location>
        <begin position="5"/>
        <end position="51"/>
    </location>
</feature>
<dbReference type="InterPro" id="IPR050796">
    <property type="entry name" value="SCF_F-box_component"/>
</dbReference>
<dbReference type="PANTHER" id="PTHR31672">
    <property type="entry name" value="BNACNNG10540D PROTEIN"/>
    <property type="match status" value="1"/>
</dbReference>
<reference evidence="2 3" key="1">
    <citation type="submission" date="2020-06" db="EMBL/GenBank/DDBJ databases">
        <title>Transcriptomic and genomic resources for Thalictrum thalictroides and T. hernandezii: Facilitating candidate gene discovery in an emerging model plant lineage.</title>
        <authorList>
            <person name="Arias T."/>
            <person name="Riano-Pachon D.M."/>
            <person name="Di Stilio V.S."/>
        </authorList>
    </citation>
    <scope>NUCLEOTIDE SEQUENCE [LARGE SCALE GENOMIC DNA]</scope>
    <source>
        <strain evidence="3">cv. WT478/WT964</strain>
        <tissue evidence="2">Leaves</tissue>
    </source>
</reference>
<dbReference type="AlphaFoldDB" id="A0A7J6UR82"/>
<dbReference type="CDD" id="cd22157">
    <property type="entry name" value="F-box_AtFBW1-like"/>
    <property type="match status" value="1"/>
</dbReference>
<dbReference type="Pfam" id="PF00646">
    <property type="entry name" value="F-box"/>
    <property type="match status" value="1"/>
</dbReference>
<dbReference type="InterPro" id="IPR001810">
    <property type="entry name" value="F-box_dom"/>
</dbReference>
<name>A0A7J6UR82_THATH</name>
<evidence type="ECO:0000313" key="2">
    <source>
        <dbReference type="EMBL" id="KAF5175083.1"/>
    </source>
</evidence>
<dbReference type="PROSITE" id="PS50181">
    <property type="entry name" value="FBOX"/>
    <property type="match status" value="1"/>
</dbReference>
<accession>A0A7J6UR82</accession>
<organism evidence="2 3">
    <name type="scientific">Thalictrum thalictroides</name>
    <name type="common">Rue-anemone</name>
    <name type="synonym">Anemone thalictroides</name>
    <dbReference type="NCBI Taxonomy" id="46969"/>
    <lineage>
        <taxon>Eukaryota</taxon>
        <taxon>Viridiplantae</taxon>
        <taxon>Streptophyta</taxon>
        <taxon>Embryophyta</taxon>
        <taxon>Tracheophyta</taxon>
        <taxon>Spermatophyta</taxon>
        <taxon>Magnoliopsida</taxon>
        <taxon>Ranunculales</taxon>
        <taxon>Ranunculaceae</taxon>
        <taxon>Thalictroideae</taxon>
        <taxon>Thalictrum</taxon>
    </lineage>
</organism>
<comment type="caution">
    <text evidence="2">The sequence shown here is derived from an EMBL/GenBank/DDBJ whole genome shotgun (WGS) entry which is preliminary data.</text>
</comment>
<keyword evidence="3" id="KW-1185">Reference proteome</keyword>
<protein>
    <submittedName>
        <fullName evidence="2">F-box protein cpr1</fullName>
    </submittedName>
</protein>
<dbReference type="InterPro" id="IPR017451">
    <property type="entry name" value="F-box-assoc_interact_dom"/>
</dbReference>
<dbReference type="InterPro" id="IPR036047">
    <property type="entry name" value="F-box-like_dom_sf"/>
</dbReference>
<sequence>MDGVGVTMERFPQDVVMEILSRLPVKSLVRFRCVSKTWLKLLTKDTKFIKLHLNRSHNHLPDFIFQTYLRIESDMNTKISESKFDDGVEIIGICNGLVCVTDFSNFYVCNPLTKDYISIPSPDDVPILLNQMSLSLYGFGFHESSNEYKILRLFSTTIEDEDGVSDFLLHVTVYTLSTNSWKTLENVSYEYEICCDQDNALVNGAFHWIGAAPGLSTWSTKVKSIVCFDLEAEDFHELPQPTDLKDKYSYTFSVSVGELDGLLCLFYMLSNESLEVCAMKEYGIVESWTKQFKITQLEVPRSFYNLAPVGIYNKGEIIINKDDRELFLYMSQTNTVRSFMTRKYMKKAYAYYGSLISPTTFQWSLT</sequence>
<evidence type="ECO:0000259" key="1">
    <source>
        <dbReference type="PROSITE" id="PS50181"/>
    </source>
</evidence>
<dbReference type="EMBL" id="JABWDY010044515">
    <property type="protein sequence ID" value="KAF5175083.1"/>
    <property type="molecule type" value="Genomic_DNA"/>
</dbReference>
<evidence type="ECO:0000313" key="3">
    <source>
        <dbReference type="Proteomes" id="UP000554482"/>
    </source>
</evidence>
<dbReference type="Proteomes" id="UP000554482">
    <property type="component" value="Unassembled WGS sequence"/>
</dbReference>
<dbReference type="NCBIfam" id="TIGR01640">
    <property type="entry name" value="F_box_assoc_1"/>
    <property type="match status" value="1"/>
</dbReference>
<dbReference type="OrthoDB" id="5314306at2759"/>
<dbReference type="Pfam" id="PF07734">
    <property type="entry name" value="FBA_1"/>
    <property type="match status" value="1"/>
</dbReference>
<gene>
    <name evidence="2" type="ORF">FRX31_035331</name>
</gene>
<dbReference type="PANTHER" id="PTHR31672:SF13">
    <property type="entry name" value="F-BOX PROTEIN CPR30-LIKE"/>
    <property type="match status" value="1"/>
</dbReference>
<dbReference type="Gene3D" id="1.20.1280.50">
    <property type="match status" value="1"/>
</dbReference>